<protein>
    <submittedName>
        <fullName evidence="2">YdcF family protein</fullName>
    </submittedName>
</protein>
<dbReference type="InterPro" id="IPR003848">
    <property type="entry name" value="DUF218"/>
</dbReference>
<gene>
    <name evidence="2" type="ORF">ACFPJ6_04260</name>
</gene>
<dbReference type="InterPro" id="IPR014729">
    <property type="entry name" value="Rossmann-like_a/b/a_fold"/>
</dbReference>
<dbReference type="RefSeq" id="WP_340271449.1">
    <property type="nucleotide sequence ID" value="NZ_JBBEOG010000011.1"/>
</dbReference>
<evidence type="ECO:0000259" key="1">
    <source>
        <dbReference type="Pfam" id="PF02698"/>
    </source>
</evidence>
<dbReference type="CDD" id="cd06259">
    <property type="entry name" value="YdcF-like"/>
    <property type="match status" value="1"/>
</dbReference>
<accession>A0ABW0GJX7</accession>
<evidence type="ECO:0000313" key="3">
    <source>
        <dbReference type="Proteomes" id="UP001596122"/>
    </source>
</evidence>
<evidence type="ECO:0000313" key="2">
    <source>
        <dbReference type="EMBL" id="MFC5379997.1"/>
    </source>
</evidence>
<dbReference type="Pfam" id="PF02698">
    <property type="entry name" value="DUF218"/>
    <property type="match status" value="1"/>
</dbReference>
<organism evidence="2 3">
    <name type="scientific">Aquipuribacter nitratireducens</name>
    <dbReference type="NCBI Taxonomy" id="650104"/>
    <lineage>
        <taxon>Bacteria</taxon>
        <taxon>Bacillati</taxon>
        <taxon>Actinomycetota</taxon>
        <taxon>Actinomycetes</taxon>
        <taxon>Micrococcales</taxon>
        <taxon>Intrasporangiaceae</taxon>
        <taxon>Aquipuribacter</taxon>
    </lineage>
</organism>
<proteinExistence type="predicted"/>
<feature type="domain" description="DUF218" evidence="1">
    <location>
        <begin position="36"/>
        <end position="183"/>
    </location>
</feature>
<dbReference type="InterPro" id="IPR051599">
    <property type="entry name" value="Cell_Envelope_Assoc"/>
</dbReference>
<comment type="caution">
    <text evidence="2">The sequence shown here is derived from an EMBL/GenBank/DDBJ whole genome shotgun (WGS) entry which is preliminary data.</text>
</comment>
<dbReference type="EMBL" id="JBHSLD010000004">
    <property type="protein sequence ID" value="MFC5379997.1"/>
    <property type="molecule type" value="Genomic_DNA"/>
</dbReference>
<keyword evidence="3" id="KW-1185">Reference proteome</keyword>
<dbReference type="Gene3D" id="3.40.50.620">
    <property type="entry name" value="HUPs"/>
    <property type="match status" value="1"/>
</dbReference>
<sequence>MRRLLAAVVVLLLAVPVAVALRVVQVARWDDAPGADALVVLGAAQLDGEPGAVLEARLQHALDLYEAGVAPVVVTTGSNQEGDRFTEAGSGEEWLVERGVPADAVVAVPEGRNTYDSLLPVAQLARERGWERLVAVSDPWHLYRVRVMADTVDLPLVGTSPVQDGPSTASAGRAVSYVGRETAGVLVHQGAVALDKVRGLAA</sequence>
<name>A0ABW0GJX7_9MICO</name>
<dbReference type="PANTHER" id="PTHR30336:SF20">
    <property type="entry name" value="DUF218 DOMAIN-CONTAINING PROTEIN"/>
    <property type="match status" value="1"/>
</dbReference>
<reference evidence="3" key="1">
    <citation type="journal article" date="2019" name="Int. J. Syst. Evol. Microbiol.">
        <title>The Global Catalogue of Microorganisms (GCM) 10K type strain sequencing project: providing services to taxonomists for standard genome sequencing and annotation.</title>
        <authorList>
            <consortium name="The Broad Institute Genomics Platform"/>
            <consortium name="The Broad Institute Genome Sequencing Center for Infectious Disease"/>
            <person name="Wu L."/>
            <person name="Ma J."/>
        </authorList>
    </citation>
    <scope>NUCLEOTIDE SEQUENCE [LARGE SCALE GENOMIC DNA]</scope>
    <source>
        <strain evidence="3">CCUG 43114</strain>
    </source>
</reference>
<dbReference type="Proteomes" id="UP001596122">
    <property type="component" value="Unassembled WGS sequence"/>
</dbReference>
<dbReference type="PANTHER" id="PTHR30336">
    <property type="entry name" value="INNER MEMBRANE PROTEIN, PROBABLE PERMEASE"/>
    <property type="match status" value="1"/>
</dbReference>